<dbReference type="EMBL" id="QXFV01002131">
    <property type="protein sequence ID" value="KAE8992355.1"/>
    <property type="molecule type" value="Genomic_DNA"/>
</dbReference>
<reference evidence="2 3" key="1">
    <citation type="submission" date="2018-09" db="EMBL/GenBank/DDBJ databases">
        <title>Genomic investigation of the strawberry pathogen Phytophthora fragariae indicates pathogenicity is determined by transcriptional variation in three key races.</title>
        <authorList>
            <person name="Adams T.M."/>
            <person name="Armitage A.D."/>
            <person name="Sobczyk M.K."/>
            <person name="Bates H.J."/>
            <person name="Dunwell J.M."/>
            <person name="Nellist C.F."/>
            <person name="Harrison R.J."/>
        </authorList>
    </citation>
    <scope>NUCLEOTIDE SEQUENCE [LARGE SCALE GENOMIC DNA]</scope>
    <source>
        <strain evidence="2 3">SCRP249</strain>
    </source>
</reference>
<accession>A0A6A3JIQ7</accession>
<gene>
    <name evidence="2" type="ORF">PR001_g20961</name>
</gene>
<evidence type="ECO:0000313" key="3">
    <source>
        <dbReference type="Proteomes" id="UP000429607"/>
    </source>
</evidence>
<dbReference type="Proteomes" id="UP000429607">
    <property type="component" value="Unassembled WGS sequence"/>
</dbReference>
<protein>
    <submittedName>
        <fullName evidence="2">Uncharacterized protein</fullName>
    </submittedName>
</protein>
<evidence type="ECO:0000313" key="2">
    <source>
        <dbReference type="EMBL" id="KAE8992355.1"/>
    </source>
</evidence>
<keyword evidence="1" id="KW-0175">Coiled coil</keyword>
<feature type="non-terminal residue" evidence="2">
    <location>
        <position position="1"/>
    </location>
</feature>
<feature type="coiled-coil region" evidence="1">
    <location>
        <begin position="43"/>
        <end position="70"/>
    </location>
</feature>
<evidence type="ECO:0000256" key="1">
    <source>
        <dbReference type="SAM" id="Coils"/>
    </source>
</evidence>
<dbReference type="AlphaFoldDB" id="A0A6A3JIQ7"/>
<comment type="caution">
    <text evidence="2">The sequence shown here is derived from an EMBL/GenBank/DDBJ whole genome shotgun (WGS) entry which is preliminary data.</text>
</comment>
<proteinExistence type="predicted"/>
<organism evidence="2 3">
    <name type="scientific">Phytophthora rubi</name>
    <dbReference type="NCBI Taxonomy" id="129364"/>
    <lineage>
        <taxon>Eukaryota</taxon>
        <taxon>Sar</taxon>
        <taxon>Stramenopiles</taxon>
        <taxon>Oomycota</taxon>
        <taxon>Peronosporomycetes</taxon>
        <taxon>Peronosporales</taxon>
        <taxon>Peronosporaceae</taxon>
        <taxon>Phytophthora</taxon>
    </lineage>
</organism>
<sequence length="82" mass="9490">AKELELKVLLKKALAEQREIDAGKPMKNIEALEKEIAMLDVQHKEDVAKYKQLEDDIEQQEEQHSLTISKLKESYEVEIGKL</sequence>
<name>A0A6A3JIQ7_9STRA</name>